<keyword evidence="3" id="KW-1003">Cell membrane</keyword>
<evidence type="ECO:0000259" key="8">
    <source>
        <dbReference type="PROSITE" id="PS50253"/>
    </source>
</evidence>
<dbReference type="InterPro" id="IPR000298">
    <property type="entry name" value="Cyt_c_oxidase-like_su3"/>
</dbReference>
<evidence type="ECO:0000313" key="9">
    <source>
        <dbReference type="EMBL" id="MBB5353809.1"/>
    </source>
</evidence>
<dbReference type="PANTHER" id="PTHR11403:SF2">
    <property type="entry name" value="CYTOCHROME BO(3) UBIQUINOL OXIDASE SUBUNIT 3"/>
    <property type="match status" value="1"/>
</dbReference>
<evidence type="ECO:0000313" key="10">
    <source>
        <dbReference type="Proteomes" id="UP000557717"/>
    </source>
</evidence>
<feature type="domain" description="Heme-copper oxidase subunit III family profile" evidence="8">
    <location>
        <begin position="1"/>
        <end position="131"/>
    </location>
</feature>
<dbReference type="Pfam" id="PF00510">
    <property type="entry name" value="COX3"/>
    <property type="match status" value="2"/>
</dbReference>
<comment type="subcellular location">
    <subcellularLocation>
        <location evidence="1">Cell membrane</location>
        <topology evidence="1">Multi-pass membrane protein</topology>
    </subcellularLocation>
</comment>
<dbReference type="InterPro" id="IPR035973">
    <property type="entry name" value="Cyt_c_oxidase_su3-like_sf"/>
</dbReference>
<comment type="caution">
    <text evidence="9">The sequence shown here is derived from an EMBL/GenBank/DDBJ whole genome shotgun (WGS) entry which is preliminary data.</text>
</comment>
<keyword evidence="10" id="KW-1185">Reference proteome</keyword>
<dbReference type="PANTHER" id="PTHR11403">
    <property type="entry name" value="CYTOCHROME C OXIDASE SUBUNIT III"/>
    <property type="match status" value="1"/>
</dbReference>
<feature type="transmembrane region" description="Helical" evidence="7">
    <location>
        <begin position="584"/>
        <end position="603"/>
    </location>
</feature>
<dbReference type="PROSITE" id="PS50253">
    <property type="entry name" value="COX3"/>
    <property type="match status" value="2"/>
</dbReference>
<evidence type="ECO:0000256" key="7">
    <source>
        <dbReference type="SAM" id="Phobius"/>
    </source>
</evidence>
<keyword evidence="6 7" id="KW-0472">Membrane</keyword>
<accession>A0A840VJ42</accession>
<dbReference type="InterPro" id="IPR013833">
    <property type="entry name" value="Cyt_c_oxidase_su3_a-hlx"/>
</dbReference>
<feature type="transmembrane region" description="Helical" evidence="7">
    <location>
        <begin position="537"/>
        <end position="564"/>
    </location>
</feature>
<sequence length="604" mass="68386">MEIPYVVTPRKDTGLFNSKIAIWLFLASEVMLFGGLFSGYVFLRIGADYPWPERTLPVLPGLLNTFILIASSVTVVFAWASLKLRKWVQFQIFMAITVICALVFMGFKSLEYYVKFHHQAARLVDYTMVEGHIDHEKEAGHGEGHDEHDASLVTDAKGEEIEMNVQRFQPETISFDLLRVYEPWVEDMLAEASAAGASITLADEINLNREGESDSAKQFAAGEALSLELLKKIAKAQTSNHAFNQSQRTEYLREAWDLKWDDVKSNHLLGEAAFVAAFPAGSELEPAERAKAFKRWKAGMRANFATDVTIESVKVSGGEAVPVLLDGKKFAEIERPEATAAVFKVAPGAEPLNLRFKNHDVLTDYRDGLTSISLRDGTTLAGKQGNSEMVYHYVDGIDFQYLVMQAEKKGIEPLVAIENSWIIKNNPEIAEIWEMHQQGVRLLADELSKDGREPTHKDRYRMGWQEIAYYTRLIDEGKGVEDVEIDPSAKTPPREKMVMTEQFMGPDYSRHHFPHLAIPRAEVAMDSKFTPKWNTYYAIYFTVTGLHGLHVIGGAIVLGYYLLFGRKMYLSNPEWLANRVEVGGLFWHFVDLVWIFAFPIFYLM</sequence>
<evidence type="ECO:0000256" key="2">
    <source>
        <dbReference type="ARBA" id="ARBA00010581"/>
    </source>
</evidence>
<dbReference type="GO" id="GO:0005886">
    <property type="term" value="C:plasma membrane"/>
    <property type="evidence" value="ECO:0007669"/>
    <property type="project" value="UniProtKB-SubCell"/>
</dbReference>
<dbReference type="RefSeq" id="WP_184022220.1">
    <property type="nucleotide sequence ID" value="NZ_JACHFD010000036.1"/>
</dbReference>
<dbReference type="Proteomes" id="UP000557717">
    <property type="component" value="Unassembled WGS sequence"/>
</dbReference>
<evidence type="ECO:0000256" key="4">
    <source>
        <dbReference type="ARBA" id="ARBA00022692"/>
    </source>
</evidence>
<comment type="similarity">
    <text evidence="2">Belongs to the cytochrome c oxidase subunit 3 family.</text>
</comment>
<evidence type="ECO:0000256" key="3">
    <source>
        <dbReference type="ARBA" id="ARBA00022475"/>
    </source>
</evidence>
<feature type="transmembrane region" description="Helical" evidence="7">
    <location>
        <begin position="20"/>
        <end position="43"/>
    </location>
</feature>
<feature type="transmembrane region" description="Helical" evidence="7">
    <location>
        <begin position="55"/>
        <end position="82"/>
    </location>
</feature>
<evidence type="ECO:0000256" key="6">
    <source>
        <dbReference type="ARBA" id="ARBA00023136"/>
    </source>
</evidence>
<dbReference type="Gene3D" id="1.20.120.80">
    <property type="entry name" value="Cytochrome c oxidase, subunit III, four-helix bundle"/>
    <property type="match status" value="2"/>
</dbReference>
<protein>
    <submittedName>
        <fullName evidence="9">Heme/copper-type cytochrome/quinol oxidase subunit 3</fullName>
    </submittedName>
</protein>
<organism evidence="9 10">
    <name type="scientific">Haloferula luteola</name>
    <dbReference type="NCBI Taxonomy" id="595692"/>
    <lineage>
        <taxon>Bacteria</taxon>
        <taxon>Pseudomonadati</taxon>
        <taxon>Verrucomicrobiota</taxon>
        <taxon>Verrucomicrobiia</taxon>
        <taxon>Verrucomicrobiales</taxon>
        <taxon>Verrucomicrobiaceae</taxon>
        <taxon>Haloferula</taxon>
    </lineage>
</organism>
<dbReference type="AlphaFoldDB" id="A0A840VJ42"/>
<keyword evidence="5 7" id="KW-1133">Transmembrane helix</keyword>
<gene>
    <name evidence="9" type="ORF">HNR46_004072</name>
</gene>
<keyword evidence="4 7" id="KW-0812">Transmembrane</keyword>
<feature type="transmembrane region" description="Helical" evidence="7">
    <location>
        <begin position="88"/>
        <end position="107"/>
    </location>
</feature>
<feature type="domain" description="Heme-copper oxidase subunit III family profile" evidence="8">
    <location>
        <begin position="522"/>
        <end position="604"/>
    </location>
</feature>
<name>A0A840VJ42_9BACT</name>
<dbReference type="GO" id="GO:0004129">
    <property type="term" value="F:cytochrome-c oxidase activity"/>
    <property type="evidence" value="ECO:0007669"/>
    <property type="project" value="InterPro"/>
</dbReference>
<dbReference type="CDD" id="cd00386">
    <property type="entry name" value="Heme_Cu_Oxidase_III_like"/>
    <property type="match status" value="2"/>
</dbReference>
<dbReference type="GO" id="GO:0019646">
    <property type="term" value="P:aerobic electron transport chain"/>
    <property type="evidence" value="ECO:0007669"/>
    <property type="project" value="InterPro"/>
</dbReference>
<dbReference type="SUPFAM" id="SSF81452">
    <property type="entry name" value="Cytochrome c oxidase subunit III-like"/>
    <property type="match status" value="2"/>
</dbReference>
<dbReference type="InterPro" id="IPR024791">
    <property type="entry name" value="Cyt_c/ubiquinol_Oxase_su3"/>
</dbReference>
<evidence type="ECO:0000256" key="5">
    <source>
        <dbReference type="ARBA" id="ARBA00022989"/>
    </source>
</evidence>
<proteinExistence type="inferred from homology"/>
<reference evidence="9 10" key="1">
    <citation type="submission" date="2020-08" db="EMBL/GenBank/DDBJ databases">
        <title>Genomic Encyclopedia of Type Strains, Phase IV (KMG-IV): sequencing the most valuable type-strain genomes for metagenomic binning, comparative biology and taxonomic classification.</title>
        <authorList>
            <person name="Goeker M."/>
        </authorList>
    </citation>
    <scope>NUCLEOTIDE SEQUENCE [LARGE SCALE GENOMIC DNA]</scope>
    <source>
        <strain evidence="9 10">YC6886</strain>
    </source>
</reference>
<dbReference type="EMBL" id="JACHFD010000036">
    <property type="protein sequence ID" value="MBB5353809.1"/>
    <property type="molecule type" value="Genomic_DNA"/>
</dbReference>
<evidence type="ECO:0000256" key="1">
    <source>
        <dbReference type="ARBA" id="ARBA00004651"/>
    </source>
</evidence>